<reference evidence="1" key="1">
    <citation type="journal article" date="2019" name="bioRxiv">
        <title>The Genome of the Zebra Mussel, Dreissena polymorpha: A Resource for Invasive Species Research.</title>
        <authorList>
            <person name="McCartney M.A."/>
            <person name="Auch B."/>
            <person name="Kono T."/>
            <person name="Mallez S."/>
            <person name="Zhang Y."/>
            <person name="Obille A."/>
            <person name="Becker A."/>
            <person name="Abrahante J.E."/>
            <person name="Garbe J."/>
            <person name="Badalamenti J.P."/>
            <person name="Herman A."/>
            <person name="Mangelson H."/>
            <person name="Liachko I."/>
            <person name="Sullivan S."/>
            <person name="Sone E.D."/>
            <person name="Koren S."/>
            <person name="Silverstein K.A.T."/>
            <person name="Beckman K.B."/>
            <person name="Gohl D.M."/>
        </authorList>
    </citation>
    <scope>NUCLEOTIDE SEQUENCE</scope>
    <source>
        <strain evidence="1">Duluth1</strain>
        <tissue evidence="1">Whole animal</tissue>
    </source>
</reference>
<proteinExistence type="predicted"/>
<dbReference type="AlphaFoldDB" id="A0A9D3YRV2"/>
<gene>
    <name evidence="1" type="ORF">DPMN_079075</name>
</gene>
<sequence>MNLMLKTVEEFSRRHRYDINPSKSSCIRVNPKSPDQSTNFVLEGTRIPFDTSTSHLGIHRNTKCKVNTKDKVELGRRTAYSLMGAGFNGKNGLKQSVKSCLWSTFVVPRMLYGLEVLPYSQTDLKALEVFQIKTLKQVQHLADRTSNVAALSLLGILPIRAQLHKNTLNLYYSIIQNSETVEYKVAERQLAMKLPTDHSFFSNIRKLLHTYNLPTAYQLLDSPPGKEVWKAKLNSAVDQHTIATWREEIKEKPSLKYINTDALSVGKAHHLYTYVRPNKIDILRAETKAKLLRGTYTLQANRAVFNQYALNPTCTLCKTEPECRVHFIAKCPISDAVRDKFKARLLECLRLHGRQDPLELVNNADSFTQLILDSTHPSVNNGHLPSEKEIESRELLSREYIWCIHLLRCREVARGS</sequence>
<dbReference type="EMBL" id="JAIWYP010000015">
    <property type="protein sequence ID" value="KAH3704020.1"/>
    <property type="molecule type" value="Genomic_DNA"/>
</dbReference>
<organism evidence="1 2">
    <name type="scientific">Dreissena polymorpha</name>
    <name type="common">Zebra mussel</name>
    <name type="synonym">Mytilus polymorpha</name>
    <dbReference type="NCBI Taxonomy" id="45954"/>
    <lineage>
        <taxon>Eukaryota</taxon>
        <taxon>Metazoa</taxon>
        <taxon>Spiralia</taxon>
        <taxon>Lophotrochozoa</taxon>
        <taxon>Mollusca</taxon>
        <taxon>Bivalvia</taxon>
        <taxon>Autobranchia</taxon>
        <taxon>Heteroconchia</taxon>
        <taxon>Euheterodonta</taxon>
        <taxon>Imparidentia</taxon>
        <taxon>Neoheterodontei</taxon>
        <taxon>Myida</taxon>
        <taxon>Dreissenoidea</taxon>
        <taxon>Dreissenidae</taxon>
        <taxon>Dreissena</taxon>
    </lineage>
</organism>
<keyword evidence="2" id="KW-1185">Reference proteome</keyword>
<name>A0A9D3YRV2_DREPO</name>
<evidence type="ECO:0008006" key="3">
    <source>
        <dbReference type="Google" id="ProtNLM"/>
    </source>
</evidence>
<reference evidence="1" key="2">
    <citation type="submission" date="2020-11" db="EMBL/GenBank/DDBJ databases">
        <authorList>
            <person name="McCartney M.A."/>
            <person name="Auch B."/>
            <person name="Kono T."/>
            <person name="Mallez S."/>
            <person name="Becker A."/>
            <person name="Gohl D.M."/>
            <person name="Silverstein K.A.T."/>
            <person name="Koren S."/>
            <person name="Bechman K.B."/>
            <person name="Herman A."/>
            <person name="Abrahante J.E."/>
            <person name="Garbe J."/>
        </authorList>
    </citation>
    <scope>NUCLEOTIDE SEQUENCE</scope>
    <source>
        <strain evidence="1">Duluth1</strain>
        <tissue evidence="1">Whole animal</tissue>
    </source>
</reference>
<evidence type="ECO:0000313" key="1">
    <source>
        <dbReference type="EMBL" id="KAH3704020.1"/>
    </source>
</evidence>
<dbReference type="Proteomes" id="UP000828390">
    <property type="component" value="Unassembled WGS sequence"/>
</dbReference>
<comment type="caution">
    <text evidence="1">The sequence shown here is derived from an EMBL/GenBank/DDBJ whole genome shotgun (WGS) entry which is preliminary data.</text>
</comment>
<evidence type="ECO:0000313" key="2">
    <source>
        <dbReference type="Proteomes" id="UP000828390"/>
    </source>
</evidence>
<protein>
    <recommendedName>
        <fullName evidence="3">Reverse transcriptase</fullName>
    </recommendedName>
</protein>
<accession>A0A9D3YRV2</accession>